<dbReference type="OrthoDB" id="10609039at2759"/>
<dbReference type="EMBL" id="JAAALK010000283">
    <property type="protein sequence ID" value="KAG8075834.1"/>
    <property type="molecule type" value="Genomic_DNA"/>
</dbReference>
<comment type="caution">
    <text evidence="1">The sequence shown here is derived from an EMBL/GenBank/DDBJ whole genome shotgun (WGS) entry which is preliminary data.</text>
</comment>
<organism evidence="1 2">
    <name type="scientific">Zizania palustris</name>
    <name type="common">Northern wild rice</name>
    <dbReference type="NCBI Taxonomy" id="103762"/>
    <lineage>
        <taxon>Eukaryota</taxon>
        <taxon>Viridiplantae</taxon>
        <taxon>Streptophyta</taxon>
        <taxon>Embryophyta</taxon>
        <taxon>Tracheophyta</taxon>
        <taxon>Spermatophyta</taxon>
        <taxon>Magnoliopsida</taxon>
        <taxon>Liliopsida</taxon>
        <taxon>Poales</taxon>
        <taxon>Poaceae</taxon>
        <taxon>BOP clade</taxon>
        <taxon>Oryzoideae</taxon>
        <taxon>Oryzeae</taxon>
        <taxon>Zizaniinae</taxon>
        <taxon>Zizania</taxon>
    </lineage>
</organism>
<dbReference type="Proteomes" id="UP000729402">
    <property type="component" value="Unassembled WGS sequence"/>
</dbReference>
<reference evidence="1" key="1">
    <citation type="journal article" date="2021" name="bioRxiv">
        <title>Whole Genome Assembly and Annotation of Northern Wild Rice, Zizania palustris L., Supports a Whole Genome Duplication in the Zizania Genus.</title>
        <authorList>
            <person name="Haas M."/>
            <person name="Kono T."/>
            <person name="Macchietto M."/>
            <person name="Millas R."/>
            <person name="McGilp L."/>
            <person name="Shao M."/>
            <person name="Duquette J."/>
            <person name="Hirsch C.N."/>
            <person name="Kimball J."/>
        </authorList>
    </citation>
    <scope>NUCLEOTIDE SEQUENCE</scope>
    <source>
        <tissue evidence="1">Fresh leaf tissue</tissue>
    </source>
</reference>
<keyword evidence="2" id="KW-1185">Reference proteome</keyword>
<gene>
    <name evidence="1" type="ORF">GUJ93_ZPchr0006g40777</name>
</gene>
<dbReference type="AlphaFoldDB" id="A0A8J5TC68"/>
<sequence length="126" mass="13876">MRSGERAAATTHLRASAPFGHRHPAGCRATQISSSSPPYSLLVFLVRGDATGNRRCKGPSAAYRRVYLLGLWRLGAMAAPPFRARADYDYLIKLLLIGDSGFIFMYTGELERKVQTLQTEAFSHTG</sequence>
<evidence type="ECO:0000313" key="1">
    <source>
        <dbReference type="EMBL" id="KAG8075834.1"/>
    </source>
</evidence>
<reference evidence="1" key="2">
    <citation type="submission" date="2021-02" db="EMBL/GenBank/DDBJ databases">
        <authorList>
            <person name="Kimball J.A."/>
            <person name="Haas M.W."/>
            <person name="Macchietto M."/>
            <person name="Kono T."/>
            <person name="Duquette J."/>
            <person name="Shao M."/>
        </authorList>
    </citation>
    <scope>NUCLEOTIDE SEQUENCE</scope>
    <source>
        <tissue evidence="1">Fresh leaf tissue</tissue>
    </source>
</reference>
<accession>A0A8J5TC68</accession>
<proteinExistence type="predicted"/>
<name>A0A8J5TC68_ZIZPA</name>
<evidence type="ECO:0000313" key="2">
    <source>
        <dbReference type="Proteomes" id="UP000729402"/>
    </source>
</evidence>
<protein>
    <submittedName>
        <fullName evidence="1">Uncharacterized protein</fullName>
    </submittedName>
</protein>